<gene>
    <name evidence="1" type="ORF">NCTC11179_00365</name>
</gene>
<dbReference type="AlphaFoldDB" id="A0A378RJH3"/>
<protein>
    <submittedName>
        <fullName evidence="1">Uncharacterized protein</fullName>
    </submittedName>
</protein>
<dbReference type="EMBL" id="UGQL01000001">
    <property type="protein sequence ID" value="STZ26838.1"/>
    <property type="molecule type" value="Genomic_DNA"/>
</dbReference>
<dbReference type="PROSITE" id="PS51257">
    <property type="entry name" value="PROKAR_LIPOPROTEIN"/>
    <property type="match status" value="1"/>
</dbReference>
<reference evidence="1 2" key="1">
    <citation type="submission" date="2018-06" db="EMBL/GenBank/DDBJ databases">
        <authorList>
            <consortium name="Pathogen Informatics"/>
            <person name="Doyle S."/>
        </authorList>
    </citation>
    <scope>NUCLEOTIDE SEQUENCE [LARGE SCALE GENOMIC DNA]</scope>
    <source>
        <strain evidence="1 2">NCTC11179</strain>
    </source>
</reference>
<name>A0A378RJH3_MYROD</name>
<proteinExistence type="predicted"/>
<keyword evidence="2" id="KW-1185">Reference proteome</keyword>
<dbReference type="Proteomes" id="UP000255024">
    <property type="component" value="Unassembled WGS sequence"/>
</dbReference>
<sequence length="542" mass="59761">MRRIFFIPVVVLFVIGCSSDNESSVTSKKDNAENIQIQNGLRSLGNFDWESETEITLPGGNKRTLPWISGANTSIPNYITDDYQKDKGWELIYNLAENVNDVGNNYLIFYNKFTGILRVFYYLNETVTAGNNGYWGLKLTGNNALLNNSNYFAYPINHKINNPLYISSNIVDEAAMGNNKLITRGWNVFETEFTYTNENIENVKMSVSSYNENISNVSLVGNVDLYSEGTIITTSTSNSYQTAANNVAKGAGSAATKYIKDNITSGIIKMGAGVIGGGVTAIVSKGINLIFGSFIGKKSNTTTTTQKIEFKTHGKVEISGTITSSNGNNILPVSNLPIPTGNTISNPGIKPLYNQPLGVWNLEESPKINFAVYAFGDESLNGDLVDFTRTVSLDQNSIKVKVNPSVLAEIDRYEVKSNVFVYKKFQDANNWNTNTSTASYHNNLNFNGTLVYQDAQNEIYSDVRAETYKGVGGPPVSTGQGPFKTPVRHLKKGVYDNRYVVKVEVTLYPKGSYDQDPIVISRSYLPTFGDVGKVFPMDGFLF</sequence>
<dbReference type="RefSeq" id="WP_147279613.1">
    <property type="nucleotide sequence ID" value="NZ_CP068107.1"/>
</dbReference>
<accession>A0A378RJH3</accession>
<evidence type="ECO:0000313" key="1">
    <source>
        <dbReference type="EMBL" id="STZ26838.1"/>
    </source>
</evidence>
<evidence type="ECO:0000313" key="2">
    <source>
        <dbReference type="Proteomes" id="UP000255024"/>
    </source>
</evidence>
<organism evidence="1 2">
    <name type="scientific">Myroides odoratus</name>
    <name type="common">Flavobacterium odoratum</name>
    <dbReference type="NCBI Taxonomy" id="256"/>
    <lineage>
        <taxon>Bacteria</taxon>
        <taxon>Pseudomonadati</taxon>
        <taxon>Bacteroidota</taxon>
        <taxon>Flavobacteriia</taxon>
        <taxon>Flavobacteriales</taxon>
        <taxon>Flavobacteriaceae</taxon>
        <taxon>Myroides</taxon>
    </lineage>
</organism>